<comment type="caution">
    <text evidence="1">The sequence shown here is derived from an EMBL/GenBank/DDBJ whole genome shotgun (WGS) entry which is preliminary data.</text>
</comment>
<accession>A0A2T9ZK55</accession>
<protein>
    <submittedName>
        <fullName evidence="1">Uncharacterized protein</fullName>
    </submittedName>
</protein>
<dbReference type="EMBL" id="MBFS01000062">
    <property type="protein sequence ID" value="PVV04930.1"/>
    <property type="molecule type" value="Genomic_DNA"/>
</dbReference>
<proteinExistence type="predicted"/>
<dbReference type="AlphaFoldDB" id="A0A2T9ZK55"/>
<sequence>MHEDSAYIDIGVSTNSSGSLQYLIADYKKDDLLLFLFLFGVDFGQKKQNSCALIDINRQLVTNGGWALNRA</sequence>
<organism evidence="1 2">
    <name type="scientific">Smittium megazygosporum</name>
    <dbReference type="NCBI Taxonomy" id="133381"/>
    <lineage>
        <taxon>Eukaryota</taxon>
        <taxon>Fungi</taxon>
        <taxon>Fungi incertae sedis</taxon>
        <taxon>Zoopagomycota</taxon>
        <taxon>Kickxellomycotina</taxon>
        <taxon>Harpellomycetes</taxon>
        <taxon>Harpellales</taxon>
        <taxon>Legeriomycetaceae</taxon>
        <taxon>Smittium</taxon>
    </lineage>
</organism>
<gene>
    <name evidence="1" type="ORF">BB560_000553</name>
</gene>
<name>A0A2T9ZK55_9FUNG</name>
<keyword evidence="2" id="KW-1185">Reference proteome</keyword>
<dbReference type="Proteomes" id="UP000245609">
    <property type="component" value="Unassembled WGS sequence"/>
</dbReference>
<evidence type="ECO:0000313" key="1">
    <source>
        <dbReference type="EMBL" id="PVV04930.1"/>
    </source>
</evidence>
<evidence type="ECO:0000313" key="2">
    <source>
        <dbReference type="Proteomes" id="UP000245609"/>
    </source>
</evidence>
<reference evidence="1 2" key="1">
    <citation type="journal article" date="2018" name="MBio">
        <title>Comparative Genomics Reveals the Core Gene Toolbox for the Fungus-Insect Symbiosis.</title>
        <authorList>
            <person name="Wang Y."/>
            <person name="Stata M."/>
            <person name="Wang W."/>
            <person name="Stajich J.E."/>
            <person name="White M.M."/>
            <person name="Moncalvo J.M."/>
        </authorList>
    </citation>
    <scope>NUCLEOTIDE SEQUENCE [LARGE SCALE GENOMIC DNA]</scope>
    <source>
        <strain evidence="1 2">SC-DP-2</strain>
    </source>
</reference>